<dbReference type="GO" id="GO:0043565">
    <property type="term" value="F:sequence-specific DNA binding"/>
    <property type="evidence" value="ECO:0007669"/>
    <property type="project" value="InterPro"/>
</dbReference>
<dbReference type="InterPro" id="IPR036097">
    <property type="entry name" value="HisK_dim/P_sf"/>
</dbReference>
<dbReference type="PANTHER" id="PTHR43547">
    <property type="entry name" value="TWO-COMPONENT HISTIDINE KINASE"/>
    <property type="match status" value="1"/>
</dbReference>
<dbReference type="Pfam" id="PF12833">
    <property type="entry name" value="HTH_18"/>
    <property type="match status" value="1"/>
</dbReference>
<dbReference type="PANTHER" id="PTHR43547:SF2">
    <property type="entry name" value="HYBRID SIGNAL TRANSDUCTION HISTIDINE KINASE C"/>
    <property type="match status" value="1"/>
</dbReference>
<dbReference type="PRINTS" id="PR00344">
    <property type="entry name" value="BCTRLSENSOR"/>
</dbReference>
<feature type="coiled-coil region" evidence="13">
    <location>
        <begin position="373"/>
        <end position="410"/>
    </location>
</feature>
<keyword evidence="4" id="KW-0808">Transferase</keyword>
<evidence type="ECO:0000256" key="9">
    <source>
        <dbReference type="ARBA" id="ARBA00023015"/>
    </source>
</evidence>
<keyword evidence="10" id="KW-0238">DNA-binding</keyword>
<feature type="domain" description="Histidine kinase" evidence="16">
    <location>
        <begin position="417"/>
        <end position="634"/>
    </location>
</feature>
<evidence type="ECO:0000256" key="3">
    <source>
        <dbReference type="ARBA" id="ARBA00022553"/>
    </source>
</evidence>
<dbReference type="PROSITE" id="PS00041">
    <property type="entry name" value="HTH_ARAC_FAMILY_1"/>
    <property type="match status" value="1"/>
</dbReference>
<keyword evidence="14" id="KW-0472">Membrane</keyword>
<keyword evidence="9" id="KW-0805">Transcription regulation</keyword>
<dbReference type="InterPro" id="IPR004358">
    <property type="entry name" value="Sig_transdc_His_kin-like_C"/>
</dbReference>
<dbReference type="InterPro" id="IPR011006">
    <property type="entry name" value="CheY-like_superfamily"/>
</dbReference>
<dbReference type="OrthoDB" id="9797097at2"/>
<dbReference type="InterPro" id="IPR018062">
    <property type="entry name" value="HTH_AraC-typ_CS"/>
</dbReference>
<accession>A0A1G8WYN7</accession>
<keyword evidence="5" id="KW-0547">Nucleotide-binding</keyword>
<dbReference type="EC" id="2.7.13.3" evidence="2"/>
<dbReference type="InterPro" id="IPR003661">
    <property type="entry name" value="HisK_dim/P_dom"/>
</dbReference>
<dbReference type="SUPFAM" id="SSF55874">
    <property type="entry name" value="ATPase domain of HSP90 chaperone/DNA topoisomerase II/histidine kinase"/>
    <property type="match status" value="1"/>
</dbReference>
<dbReference type="InterPro" id="IPR009057">
    <property type="entry name" value="Homeodomain-like_sf"/>
</dbReference>
<dbReference type="SMART" id="SM00388">
    <property type="entry name" value="HisKA"/>
    <property type="match status" value="1"/>
</dbReference>
<evidence type="ECO:0000313" key="18">
    <source>
        <dbReference type="EMBL" id="SDJ83331.1"/>
    </source>
</evidence>
<evidence type="ECO:0000259" key="16">
    <source>
        <dbReference type="PROSITE" id="PS50109"/>
    </source>
</evidence>
<dbReference type="STRING" id="1075417.SAMN05421823_101217"/>
<keyword evidence="13" id="KW-0175">Coiled coil</keyword>
<dbReference type="GO" id="GO:0005524">
    <property type="term" value="F:ATP binding"/>
    <property type="evidence" value="ECO:0007669"/>
    <property type="project" value="UniProtKB-KW"/>
</dbReference>
<dbReference type="RefSeq" id="WP_089678047.1">
    <property type="nucleotide sequence ID" value="NZ_FNFO01000001.1"/>
</dbReference>
<evidence type="ECO:0000259" key="17">
    <source>
        <dbReference type="PROSITE" id="PS50110"/>
    </source>
</evidence>
<dbReference type="GO" id="GO:0000155">
    <property type="term" value="F:phosphorelay sensor kinase activity"/>
    <property type="evidence" value="ECO:0007669"/>
    <property type="project" value="InterPro"/>
</dbReference>
<dbReference type="EMBL" id="FNFO01000001">
    <property type="protein sequence ID" value="SDJ83331.1"/>
    <property type="molecule type" value="Genomic_DNA"/>
</dbReference>
<dbReference type="InterPro" id="IPR003594">
    <property type="entry name" value="HATPase_dom"/>
</dbReference>
<dbReference type="FunFam" id="1.10.287.130:FF:000045">
    <property type="entry name" value="Two-component system sensor histidine kinase/response regulator"/>
    <property type="match status" value="1"/>
</dbReference>
<dbReference type="SUPFAM" id="SSF46689">
    <property type="entry name" value="Homeodomain-like"/>
    <property type="match status" value="1"/>
</dbReference>
<evidence type="ECO:0000256" key="13">
    <source>
        <dbReference type="SAM" id="Coils"/>
    </source>
</evidence>
<evidence type="ECO:0000256" key="14">
    <source>
        <dbReference type="SAM" id="Phobius"/>
    </source>
</evidence>
<proteinExistence type="predicted"/>
<feature type="modified residue" description="4-aspartylphosphate" evidence="12">
    <location>
        <position position="729"/>
    </location>
</feature>
<gene>
    <name evidence="18" type="ORF">SAMN05421823_101217</name>
</gene>
<dbReference type="Proteomes" id="UP000198510">
    <property type="component" value="Unassembled WGS sequence"/>
</dbReference>
<keyword evidence="11" id="KW-0804">Transcription</keyword>
<evidence type="ECO:0000256" key="7">
    <source>
        <dbReference type="ARBA" id="ARBA00022840"/>
    </source>
</evidence>
<dbReference type="Pfam" id="PF00512">
    <property type="entry name" value="HisKA"/>
    <property type="match status" value="1"/>
</dbReference>
<evidence type="ECO:0000313" key="19">
    <source>
        <dbReference type="Proteomes" id="UP000198510"/>
    </source>
</evidence>
<dbReference type="PROSITE" id="PS01124">
    <property type="entry name" value="HTH_ARAC_FAMILY_2"/>
    <property type="match status" value="1"/>
</dbReference>
<feature type="transmembrane region" description="Helical" evidence="14">
    <location>
        <begin position="351"/>
        <end position="373"/>
    </location>
</feature>
<dbReference type="InterPro" id="IPR036890">
    <property type="entry name" value="HATPase_C_sf"/>
</dbReference>
<name>A0A1G8WYN7_9BACT</name>
<dbReference type="SMART" id="SM00387">
    <property type="entry name" value="HATPase_c"/>
    <property type="match status" value="1"/>
</dbReference>
<dbReference type="PROSITE" id="PS51257">
    <property type="entry name" value="PROKAR_LIPOPROTEIN"/>
    <property type="match status" value="1"/>
</dbReference>
<comment type="catalytic activity">
    <reaction evidence="1">
        <text>ATP + protein L-histidine = ADP + protein N-phospho-L-histidine.</text>
        <dbReference type="EC" id="2.7.13.3"/>
    </reaction>
</comment>
<evidence type="ECO:0000256" key="8">
    <source>
        <dbReference type="ARBA" id="ARBA00023012"/>
    </source>
</evidence>
<dbReference type="Gene3D" id="3.30.565.10">
    <property type="entry name" value="Histidine kinase-like ATPase, C-terminal domain"/>
    <property type="match status" value="1"/>
</dbReference>
<dbReference type="PROSITE" id="PS50110">
    <property type="entry name" value="RESPONSE_REGULATORY"/>
    <property type="match status" value="1"/>
</dbReference>
<dbReference type="InterPro" id="IPR001789">
    <property type="entry name" value="Sig_transdc_resp-reg_receiver"/>
</dbReference>
<dbReference type="AlphaFoldDB" id="A0A1G8WYN7"/>
<dbReference type="CDD" id="cd00082">
    <property type="entry name" value="HisKA"/>
    <property type="match status" value="1"/>
</dbReference>
<dbReference type="Gene3D" id="1.10.287.130">
    <property type="match status" value="1"/>
</dbReference>
<protein>
    <recommendedName>
        <fullName evidence="2">histidine kinase</fullName>
        <ecNumber evidence="2">2.7.13.3</ecNumber>
    </recommendedName>
</protein>
<evidence type="ECO:0000256" key="2">
    <source>
        <dbReference type="ARBA" id="ARBA00012438"/>
    </source>
</evidence>
<dbReference type="PROSITE" id="PS50109">
    <property type="entry name" value="HIS_KIN"/>
    <property type="match status" value="1"/>
</dbReference>
<dbReference type="SUPFAM" id="SSF52172">
    <property type="entry name" value="CheY-like"/>
    <property type="match status" value="1"/>
</dbReference>
<dbReference type="CDD" id="cd17574">
    <property type="entry name" value="REC_OmpR"/>
    <property type="match status" value="1"/>
</dbReference>
<dbReference type="CDD" id="cd06308">
    <property type="entry name" value="PBP1_sensor_kinase-like"/>
    <property type="match status" value="1"/>
</dbReference>
<dbReference type="SMART" id="SM00448">
    <property type="entry name" value="REC"/>
    <property type="match status" value="1"/>
</dbReference>
<keyword evidence="3 12" id="KW-0597">Phosphoprotein</keyword>
<evidence type="ECO:0000256" key="12">
    <source>
        <dbReference type="PROSITE-ProRule" id="PRU00169"/>
    </source>
</evidence>
<dbReference type="SUPFAM" id="SSF47384">
    <property type="entry name" value="Homodimeric domain of signal transducing histidine kinase"/>
    <property type="match status" value="1"/>
</dbReference>
<dbReference type="InterPro" id="IPR005467">
    <property type="entry name" value="His_kinase_dom"/>
</dbReference>
<dbReference type="Pfam" id="PF00072">
    <property type="entry name" value="Response_reg"/>
    <property type="match status" value="1"/>
</dbReference>
<keyword evidence="6 18" id="KW-0418">Kinase</keyword>
<keyword evidence="19" id="KW-1185">Reference proteome</keyword>
<dbReference type="FunFam" id="3.30.565.10:FF:000037">
    <property type="entry name" value="Hybrid sensor histidine kinase/response regulator"/>
    <property type="match status" value="1"/>
</dbReference>
<evidence type="ECO:0000256" key="6">
    <source>
        <dbReference type="ARBA" id="ARBA00022777"/>
    </source>
</evidence>
<dbReference type="CDD" id="cd00075">
    <property type="entry name" value="HATPase"/>
    <property type="match status" value="1"/>
</dbReference>
<reference evidence="18 19" key="1">
    <citation type="submission" date="2016-10" db="EMBL/GenBank/DDBJ databases">
        <authorList>
            <person name="de Groot N.N."/>
        </authorList>
    </citation>
    <scope>NUCLEOTIDE SEQUENCE [LARGE SCALE GENOMIC DNA]</scope>
    <source>
        <strain evidence="18 19">DSM 25186</strain>
    </source>
</reference>
<keyword evidence="7" id="KW-0067">ATP-binding</keyword>
<sequence>MKPTLLRPTLFVRACALLLGLWLVGGVASCRNPNRSTYTIGFSQCVDNDDWRQAMLHEMYRELAFHPEVQLIYKNAGASSAQQIQDIRDLEEAGIDLLIVSPNEAAPITPVVEEVFQSGIPVIVIDRKTTSEQYTAYIGADNYEIGNIAGKYVANLLPEGGRILEVTGLPGSTPAQARHRGFVEALRARDASLFVIDTLNGQWERSIARQQAQQQRKRYAKADLIFAHNDMMALGTYEVISQDTALAQAKLLGIDALPGINLGIDLVDQGILDATFLYPTGGDKAIEVALAILDGHPFERENIMQTTVVDASNVKISKLQAEKIADQQQDMERQQTAIESQLSIYRSQRTLLYIVAISLAVALLLGAYALYSLREKQLTNRRLREQNEEILAQRNRIMELARETEEANQAKFQFFTNISHEFRTPLTLVLGSLEDILHENPDVGASMRHDLGMIRKHASRLLRLVSQLLDFRRLEHTKMHVRASQGDLVAFVREVWQAFEKTAHKRDIDYQFVAQPATLALWFDPTMLDKVFFNLLSNAFKFTPDGGRIQVMLQQQEPGEAVQVRVMDTGKGMTAEEVQHVFDPFYQGDPSRSLGTGLGLSLSRELVERHGGRISVRSEWGHGTVFEVQLPGRKDQLPEVELVDQPVESLLLFDRASYQYAEEWVHDAPPEETVEEKQTTTLLVIEDNEDLRNFLVRKLRRTYEVVACADGQEGLQQAYGTVPDLIVSDVMLPGQNGLSIAETLKNDLRTSHIPIILLTARDSVEQQVEGIQTGADAYIVKPFHLPYLLERVKKLLWNRDQLRKRFASAEVASPVPASAAPSLDQKFLADLTRLIQERLAEPELNVNALAREVGLSRVQLYRKVKALLGVGISDYIKTQRLQRAKTLLQQQELTVAEVAYAVGFSSPAYFSTVFKSQFDQSPSEFIKQVTSV</sequence>
<dbReference type="InterPro" id="IPR025997">
    <property type="entry name" value="SBP_2_dom"/>
</dbReference>
<evidence type="ECO:0000256" key="10">
    <source>
        <dbReference type="ARBA" id="ARBA00023125"/>
    </source>
</evidence>
<dbReference type="InterPro" id="IPR018060">
    <property type="entry name" value="HTH_AraC"/>
</dbReference>
<feature type="domain" description="Response regulatory" evidence="17">
    <location>
        <begin position="681"/>
        <end position="796"/>
    </location>
</feature>
<keyword evidence="14" id="KW-0812">Transmembrane</keyword>
<evidence type="ECO:0000256" key="11">
    <source>
        <dbReference type="ARBA" id="ARBA00023163"/>
    </source>
</evidence>
<dbReference type="Gene3D" id="3.40.50.2300">
    <property type="match status" value="3"/>
</dbReference>
<dbReference type="GO" id="GO:0003700">
    <property type="term" value="F:DNA-binding transcription factor activity"/>
    <property type="evidence" value="ECO:0007669"/>
    <property type="project" value="InterPro"/>
</dbReference>
<evidence type="ECO:0000256" key="1">
    <source>
        <dbReference type="ARBA" id="ARBA00000085"/>
    </source>
</evidence>
<keyword evidence="14" id="KW-1133">Transmembrane helix</keyword>
<dbReference type="InterPro" id="IPR028082">
    <property type="entry name" value="Peripla_BP_I"/>
</dbReference>
<evidence type="ECO:0000259" key="15">
    <source>
        <dbReference type="PROSITE" id="PS01124"/>
    </source>
</evidence>
<dbReference type="SMART" id="SM00342">
    <property type="entry name" value="HTH_ARAC"/>
    <property type="match status" value="1"/>
</dbReference>
<organism evidence="18 19">
    <name type="scientific">Catalinimonas alkaloidigena</name>
    <dbReference type="NCBI Taxonomy" id="1075417"/>
    <lineage>
        <taxon>Bacteria</taxon>
        <taxon>Pseudomonadati</taxon>
        <taxon>Bacteroidota</taxon>
        <taxon>Cytophagia</taxon>
        <taxon>Cytophagales</taxon>
        <taxon>Catalimonadaceae</taxon>
        <taxon>Catalinimonas</taxon>
    </lineage>
</organism>
<dbReference type="SUPFAM" id="SSF53822">
    <property type="entry name" value="Periplasmic binding protein-like I"/>
    <property type="match status" value="1"/>
</dbReference>
<evidence type="ECO:0000256" key="5">
    <source>
        <dbReference type="ARBA" id="ARBA00022741"/>
    </source>
</evidence>
<evidence type="ECO:0000256" key="4">
    <source>
        <dbReference type="ARBA" id="ARBA00022679"/>
    </source>
</evidence>
<dbReference type="Pfam" id="PF02518">
    <property type="entry name" value="HATPase_c"/>
    <property type="match status" value="1"/>
</dbReference>
<dbReference type="Pfam" id="PF13407">
    <property type="entry name" value="Peripla_BP_4"/>
    <property type="match status" value="1"/>
</dbReference>
<feature type="domain" description="HTH araC/xylS-type" evidence="15">
    <location>
        <begin position="829"/>
        <end position="928"/>
    </location>
</feature>
<keyword evidence="8" id="KW-0902">Two-component regulatory system</keyword>
<dbReference type="Gene3D" id="1.10.10.60">
    <property type="entry name" value="Homeodomain-like"/>
    <property type="match status" value="1"/>
</dbReference>